<evidence type="ECO:0000313" key="1">
    <source>
        <dbReference type="EMBL" id="KAJ7348413.1"/>
    </source>
</evidence>
<protein>
    <submittedName>
        <fullName evidence="1">Uncharacterized protein</fullName>
    </submittedName>
</protein>
<sequence>MIRKMAGLRKARVISAARAYAATLVPPSSSPPAPATYHWARAHARTVSFAARSCAQKAREGCTPKVCWAAALAAPALSLTCASTVMVPPYLAVPPVFCSASSSDGMLTMIVPLGISARSTSRICCSSGVAYSTFLRTWLPALARRMARRLCGLSLYSVSWCSGM</sequence>
<dbReference type="AlphaFoldDB" id="A0AAD7A2S7"/>
<reference evidence="1" key="1">
    <citation type="submission" date="2023-03" db="EMBL/GenBank/DDBJ databases">
        <title>Massive genome expansion in bonnet fungi (Mycena s.s.) driven by repeated elements and novel gene families across ecological guilds.</title>
        <authorList>
            <consortium name="Lawrence Berkeley National Laboratory"/>
            <person name="Harder C.B."/>
            <person name="Miyauchi S."/>
            <person name="Viragh M."/>
            <person name="Kuo A."/>
            <person name="Thoen E."/>
            <person name="Andreopoulos B."/>
            <person name="Lu D."/>
            <person name="Skrede I."/>
            <person name="Drula E."/>
            <person name="Henrissat B."/>
            <person name="Morin E."/>
            <person name="Kohler A."/>
            <person name="Barry K."/>
            <person name="LaButti K."/>
            <person name="Morin E."/>
            <person name="Salamov A."/>
            <person name="Lipzen A."/>
            <person name="Mereny Z."/>
            <person name="Hegedus B."/>
            <person name="Baldrian P."/>
            <person name="Stursova M."/>
            <person name="Weitz H."/>
            <person name="Taylor A."/>
            <person name="Grigoriev I.V."/>
            <person name="Nagy L.G."/>
            <person name="Martin F."/>
            <person name="Kauserud H."/>
        </authorList>
    </citation>
    <scope>NUCLEOTIDE SEQUENCE</scope>
    <source>
        <strain evidence="1">CBHHK002</strain>
    </source>
</reference>
<dbReference type="Proteomes" id="UP001218218">
    <property type="component" value="Unassembled WGS sequence"/>
</dbReference>
<organism evidence="1 2">
    <name type="scientific">Mycena albidolilacea</name>
    <dbReference type="NCBI Taxonomy" id="1033008"/>
    <lineage>
        <taxon>Eukaryota</taxon>
        <taxon>Fungi</taxon>
        <taxon>Dikarya</taxon>
        <taxon>Basidiomycota</taxon>
        <taxon>Agaricomycotina</taxon>
        <taxon>Agaricomycetes</taxon>
        <taxon>Agaricomycetidae</taxon>
        <taxon>Agaricales</taxon>
        <taxon>Marasmiineae</taxon>
        <taxon>Mycenaceae</taxon>
        <taxon>Mycena</taxon>
    </lineage>
</organism>
<accession>A0AAD7A2S7</accession>
<evidence type="ECO:0000313" key="2">
    <source>
        <dbReference type="Proteomes" id="UP001218218"/>
    </source>
</evidence>
<keyword evidence="2" id="KW-1185">Reference proteome</keyword>
<proteinExistence type="predicted"/>
<dbReference type="EMBL" id="JARIHO010000017">
    <property type="protein sequence ID" value="KAJ7348413.1"/>
    <property type="molecule type" value="Genomic_DNA"/>
</dbReference>
<comment type="caution">
    <text evidence="1">The sequence shown here is derived from an EMBL/GenBank/DDBJ whole genome shotgun (WGS) entry which is preliminary data.</text>
</comment>
<gene>
    <name evidence="1" type="ORF">DFH08DRAFT_865924</name>
</gene>
<name>A0AAD7A2S7_9AGAR</name>